<sequence length="164" mass="19054">MAKVCMRSRSFASNIIVSTIPFYMPSSGCHFTSRRRKSIYRRSKTTISSMTNRHSRPGHARAPDRTLDDQPSWSASLESPMERLKSELQSFAREEEEASARQDVSSLTDSLMYERKTQTLSNNSHRWLRERRRRALPDSIVTNPKPRFSPPIFLRVHCRPLVQT</sequence>
<reference evidence="2" key="1">
    <citation type="submission" date="2019-10" db="EMBL/GenBank/DDBJ databases">
        <authorList>
            <consortium name="DOE Joint Genome Institute"/>
            <person name="Kuo A."/>
            <person name="Miyauchi S."/>
            <person name="Kiss E."/>
            <person name="Drula E."/>
            <person name="Kohler A."/>
            <person name="Sanchez-Garcia M."/>
            <person name="Andreopoulos B."/>
            <person name="Barry K.W."/>
            <person name="Bonito G."/>
            <person name="Buee M."/>
            <person name="Carver A."/>
            <person name="Chen C."/>
            <person name="Cichocki N."/>
            <person name="Clum A."/>
            <person name="Culley D."/>
            <person name="Crous P.W."/>
            <person name="Fauchery L."/>
            <person name="Girlanda M."/>
            <person name="Hayes R."/>
            <person name="Keri Z."/>
            <person name="LaButti K."/>
            <person name="Lipzen A."/>
            <person name="Lombard V."/>
            <person name="Magnuson J."/>
            <person name="Maillard F."/>
            <person name="Morin E."/>
            <person name="Murat C."/>
            <person name="Nolan M."/>
            <person name="Ohm R."/>
            <person name="Pangilinan J."/>
            <person name="Pereira M."/>
            <person name="Perotto S."/>
            <person name="Peter M."/>
            <person name="Riley R."/>
            <person name="Sitrit Y."/>
            <person name="Stielow B."/>
            <person name="Szollosi G."/>
            <person name="Zifcakova L."/>
            <person name="Stursova M."/>
            <person name="Spatafora J.W."/>
            <person name="Tedersoo L."/>
            <person name="Vaario L.-M."/>
            <person name="Yamada A."/>
            <person name="Yan M."/>
            <person name="Wang P."/>
            <person name="Xu J."/>
            <person name="Bruns T."/>
            <person name="Baldrian P."/>
            <person name="Vilgalys R."/>
            <person name="Henrissat B."/>
            <person name="Grigoriev I.V."/>
            <person name="Hibbett D."/>
            <person name="Nagy L.G."/>
            <person name="Martin F.M."/>
        </authorList>
    </citation>
    <scope>NUCLEOTIDE SEQUENCE</scope>
    <source>
        <strain evidence="2">BED1</strain>
    </source>
</reference>
<evidence type="ECO:0000313" key="3">
    <source>
        <dbReference type="Proteomes" id="UP001194468"/>
    </source>
</evidence>
<comment type="caution">
    <text evidence="2">The sequence shown here is derived from an EMBL/GenBank/DDBJ whole genome shotgun (WGS) entry which is preliminary data.</text>
</comment>
<feature type="region of interest" description="Disordered" evidence="1">
    <location>
        <begin position="41"/>
        <end position="110"/>
    </location>
</feature>
<evidence type="ECO:0000313" key="2">
    <source>
        <dbReference type="EMBL" id="KAF8433484.1"/>
    </source>
</evidence>
<accession>A0AAD4GAQ4</accession>
<gene>
    <name evidence="2" type="ORF">L210DRAFT_2707347</name>
</gene>
<dbReference type="AlphaFoldDB" id="A0AAD4GAQ4"/>
<evidence type="ECO:0000256" key="1">
    <source>
        <dbReference type="SAM" id="MobiDB-lite"/>
    </source>
</evidence>
<proteinExistence type="predicted"/>
<name>A0AAD4GAQ4_BOLED</name>
<dbReference type="EMBL" id="WHUW01000033">
    <property type="protein sequence ID" value="KAF8433484.1"/>
    <property type="molecule type" value="Genomic_DNA"/>
</dbReference>
<dbReference type="Proteomes" id="UP001194468">
    <property type="component" value="Unassembled WGS sequence"/>
</dbReference>
<protein>
    <submittedName>
        <fullName evidence="2">Uncharacterized protein</fullName>
    </submittedName>
</protein>
<organism evidence="2 3">
    <name type="scientific">Boletus edulis BED1</name>
    <dbReference type="NCBI Taxonomy" id="1328754"/>
    <lineage>
        <taxon>Eukaryota</taxon>
        <taxon>Fungi</taxon>
        <taxon>Dikarya</taxon>
        <taxon>Basidiomycota</taxon>
        <taxon>Agaricomycotina</taxon>
        <taxon>Agaricomycetes</taxon>
        <taxon>Agaricomycetidae</taxon>
        <taxon>Boletales</taxon>
        <taxon>Boletineae</taxon>
        <taxon>Boletaceae</taxon>
        <taxon>Boletoideae</taxon>
        <taxon>Boletus</taxon>
    </lineage>
</organism>
<reference evidence="2" key="2">
    <citation type="journal article" date="2020" name="Nat. Commun.">
        <title>Large-scale genome sequencing of mycorrhizal fungi provides insights into the early evolution of symbiotic traits.</title>
        <authorList>
            <person name="Miyauchi S."/>
            <person name="Kiss E."/>
            <person name="Kuo A."/>
            <person name="Drula E."/>
            <person name="Kohler A."/>
            <person name="Sanchez-Garcia M."/>
            <person name="Morin E."/>
            <person name="Andreopoulos B."/>
            <person name="Barry K.W."/>
            <person name="Bonito G."/>
            <person name="Buee M."/>
            <person name="Carver A."/>
            <person name="Chen C."/>
            <person name="Cichocki N."/>
            <person name="Clum A."/>
            <person name="Culley D."/>
            <person name="Crous P.W."/>
            <person name="Fauchery L."/>
            <person name="Girlanda M."/>
            <person name="Hayes R.D."/>
            <person name="Keri Z."/>
            <person name="LaButti K."/>
            <person name="Lipzen A."/>
            <person name="Lombard V."/>
            <person name="Magnuson J."/>
            <person name="Maillard F."/>
            <person name="Murat C."/>
            <person name="Nolan M."/>
            <person name="Ohm R.A."/>
            <person name="Pangilinan J."/>
            <person name="Pereira M.F."/>
            <person name="Perotto S."/>
            <person name="Peter M."/>
            <person name="Pfister S."/>
            <person name="Riley R."/>
            <person name="Sitrit Y."/>
            <person name="Stielow J.B."/>
            <person name="Szollosi G."/>
            <person name="Zifcakova L."/>
            <person name="Stursova M."/>
            <person name="Spatafora J.W."/>
            <person name="Tedersoo L."/>
            <person name="Vaario L.M."/>
            <person name="Yamada A."/>
            <person name="Yan M."/>
            <person name="Wang P."/>
            <person name="Xu J."/>
            <person name="Bruns T."/>
            <person name="Baldrian P."/>
            <person name="Vilgalys R."/>
            <person name="Dunand C."/>
            <person name="Henrissat B."/>
            <person name="Grigoriev I.V."/>
            <person name="Hibbett D."/>
            <person name="Nagy L.G."/>
            <person name="Martin F.M."/>
        </authorList>
    </citation>
    <scope>NUCLEOTIDE SEQUENCE</scope>
    <source>
        <strain evidence="2">BED1</strain>
    </source>
</reference>
<keyword evidence="3" id="KW-1185">Reference proteome</keyword>